<dbReference type="PANTHER" id="PTHR10492:SF94">
    <property type="entry name" value="ATP-DEPENDENT DNA HELICASE"/>
    <property type="match status" value="1"/>
</dbReference>
<dbReference type="EMBL" id="JACTNZ010000011">
    <property type="protein sequence ID" value="KAG5524309.1"/>
    <property type="molecule type" value="Genomic_DNA"/>
</dbReference>
<evidence type="ECO:0000256" key="1">
    <source>
        <dbReference type="RuleBase" id="RU363044"/>
    </source>
</evidence>
<evidence type="ECO:0000259" key="3">
    <source>
        <dbReference type="Pfam" id="PF05970"/>
    </source>
</evidence>
<dbReference type="Pfam" id="PF05970">
    <property type="entry name" value="PIF1"/>
    <property type="match status" value="1"/>
</dbReference>
<dbReference type="SUPFAM" id="SSF52540">
    <property type="entry name" value="P-loop containing nucleoside triphosphate hydrolases"/>
    <property type="match status" value="1"/>
</dbReference>
<dbReference type="InterPro" id="IPR027417">
    <property type="entry name" value="P-loop_NTPase"/>
</dbReference>
<keyword evidence="1" id="KW-0378">Hydrolase</keyword>
<dbReference type="PANTHER" id="PTHR10492">
    <property type="match status" value="1"/>
</dbReference>
<organism evidence="4 5">
    <name type="scientific">Rhododendron griersonianum</name>
    <dbReference type="NCBI Taxonomy" id="479676"/>
    <lineage>
        <taxon>Eukaryota</taxon>
        <taxon>Viridiplantae</taxon>
        <taxon>Streptophyta</taxon>
        <taxon>Embryophyta</taxon>
        <taxon>Tracheophyta</taxon>
        <taxon>Spermatophyta</taxon>
        <taxon>Magnoliopsida</taxon>
        <taxon>eudicotyledons</taxon>
        <taxon>Gunneridae</taxon>
        <taxon>Pentapetalae</taxon>
        <taxon>asterids</taxon>
        <taxon>Ericales</taxon>
        <taxon>Ericaceae</taxon>
        <taxon>Ericoideae</taxon>
        <taxon>Rhodoreae</taxon>
        <taxon>Rhododendron</taxon>
    </lineage>
</organism>
<keyword evidence="1" id="KW-0233">DNA recombination</keyword>
<sequence length="579" mass="64963">MLVFCGALNPKELLLKFEEPLTEDYVKRQKMLPVEARQCLLRFVKSTLEGMGKTLQDFGFADLFENEIEHDLVCREILEEQNINVSEIDLLSISKLNAEQLKAYNEIMQAVRKNNGTCFFIDGLGGKGKTFLYRAILVAVRSARSIALATATSGVAASILPNGRTAHSRFKIPLDKDGKLSCNVGKQTGLAKLLRATSLIIWDEASMAKRLICRALHKHVIVAQIAVGEHQGDIVFISRISLQPTDVKLYPVQFTRRRFPLRLCFAMTINKAQGQTLDTVGVNLQQPVFSHGQLYVALSPATIAARIKVILNAFYDGKEEPTSAKNIVYREILSETHSNPKARDLNLATVSHYSSLNYGRDIMDDNERERGNDELDGEGNGGGKRLPNSNLGTRVQCTIWNADIQVLKDTLQLYHSYTISNAKVEVTPSDYRIVDDPLQWTFSSRTPIEEIPDAIYNIRDIKYQFVELQDLNEYVRDTHGFDVIFAILHVGPKRTTKDNSTIQNITIIDASKVPTTLVLWEQFAEHEGEIMGTLEGPFPIVQGTRMKVSTYLGYQLMTRGSSTFSFNPPIPSAEKLRKC</sequence>
<keyword evidence="1" id="KW-0227">DNA damage</keyword>
<accession>A0AAV6IB71</accession>
<protein>
    <recommendedName>
        <fullName evidence="1">ATP-dependent DNA helicase</fullName>
        <ecNumber evidence="1">5.6.2.3</ecNumber>
    </recommendedName>
</protein>
<name>A0AAV6IB71_9ERIC</name>
<keyword evidence="1" id="KW-0547">Nucleotide-binding</keyword>
<gene>
    <name evidence="4" type="ORF">RHGRI_031096</name>
</gene>
<comment type="catalytic activity">
    <reaction evidence="1">
        <text>ATP + H2O = ADP + phosphate + H(+)</text>
        <dbReference type="Rhea" id="RHEA:13065"/>
        <dbReference type="ChEBI" id="CHEBI:15377"/>
        <dbReference type="ChEBI" id="CHEBI:15378"/>
        <dbReference type="ChEBI" id="CHEBI:30616"/>
        <dbReference type="ChEBI" id="CHEBI:43474"/>
        <dbReference type="ChEBI" id="CHEBI:456216"/>
        <dbReference type="EC" id="5.6.2.3"/>
    </reaction>
</comment>
<comment type="caution">
    <text evidence="4">The sequence shown here is derived from an EMBL/GenBank/DDBJ whole genome shotgun (WGS) entry which is preliminary data.</text>
</comment>
<dbReference type="InterPro" id="IPR010285">
    <property type="entry name" value="DNA_helicase_pif1-like_DEAD"/>
</dbReference>
<comment type="cofactor">
    <cofactor evidence="1">
        <name>Mg(2+)</name>
        <dbReference type="ChEBI" id="CHEBI:18420"/>
    </cofactor>
</comment>
<dbReference type="Gene3D" id="2.40.50.140">
    <property type="entry name" value="Nucleic acid-binding proteins"/>
    <property type="match status" value="2"/>
</dbReference>
<dbReference type="GO" id="GO:0005524">
    <property type="term" value="F:ATP binding"/>
    <property type="evidence" value="ECO:0007669"/>
    <property type="project" value="UniProtKB-KW"/>
</dbReference>
<dbReference type="Proteomes" id="UP000823749">
    <property type="component" value="Chromosome 11"/>
</dbReference>
<dbReference type="GO" id="GO:0016787">
    <property type="term" value="F:hydrolase activity"/>
    <property type="evidence" value="ECO:0007669"/>
    <property type="project" value="UniProtKB-KW"/>
</dbReference>
<evidence type="ECO:0000256" key="2">
    <source>
        <dbReference type="SAM" id="MobiDB-lite"/>
    </source>
</evidence>
<keyword evidence="5" id="KW-1185">Reference proteome</keyword>
<keyword evidence="1" id="KW-0347">Helicase</keyword>
<feature type="region of interest" description="Disordered" evidence="2">
    <location>
        <begin position="362"/>
        <end position="389"/>
    </location>
</feature>
<proteinExistence type="inferred from homology"/>
<feature type="compositionally biased region" description="Basic and acidic residues" evidence="2">
    <location>
        <begin position="362"/>
        <end position="373"/>
    </location>
</feature>
<dbReference type="SUPFAM" id="SSF50249">
    <property type="entry name" value="Nucleic acid-binding proteins"/>
    <property type="match status" value="2"/>
</dbReference>
<comment type="similarity">
    <text evidence="1">Belongs to the helicase family.</text>
</comment>
<dbReference type="InterPro" id="IPR012340">
    <property type="entry name" value="NA-bd_OB-fold"/>
</dbReference>
<dbReference type="GO" id="GO:0006310">
    <property type="term" value="P:DNA recombination"/>
    <property type="evidence" value="ECO:0007669"/>
    <property type="project" value="UniProtKB-KW"/>
</dbReference>
<evidence type="ECO:0000313" key="4">
    <source>
        <dbReference type="EMBL" id="KAG5524309.1"/>
    </source>
</evidence>
<dbReference type="GO" id="GO:0043139">
    <property type="term" value="F:5'-3' DNA helicase activity"/>
    <property type="evidence" value="ECO:0007669"/>
    <property type="project" value="UniProtKB-EC"/>
</dbReference>
<feature type="domain" description="DNA helicase Pif1-like DEAD-box helicase" evidence="3">
    <location>
        <begin position="95"/>
        <end position="219"/>
    </location>
</feature>
<keyword evidence="1" id="KW-0067">ATP-binding</keyword>
<dbReference type="AlphaFoldDB" id="A0AAV6IB71"/>
<dbReference type="Gene3D" id="3.40.50.300">
    <property type="entry name" value="P-loop containing nucleotide triphosphate hydrolases"/>
    <property type="match status" value="1"/>
</dbReference>
<dbReference type="CDD" id="cd18809">
    <property type="entry name" value="SF1_C_RecD"/>
    <property type="match status" value="1"/>
</dbReference>
<dbReference type="GO" id="GO:0006281">
    <property type="term" value="P:DNA repair"/>
    <property type="evidence" value="ECO:0007669"/>
    <property type="project" value="UniProtKB-KW"/>
</dbReference>
<keyword evidence="1" id="KW-0234">DNA repair</keyword>
<dbReference type="GO" id="GO:0000723">
    <property type="term" value="P:telomere maintenance"/>
    <property type="evidence" value="ECO:0007669"/>
    <property type="project" value="InterPro"/>
</dbReference>
<dbReference type="EC" id="5.6.2.3" evidence="1"/>
<reference evidence="4" key="1">
    <citation type="submission" date="2020-08" db="EMBL/GenBank/DDBJ databases">
        <title>Plant Genome Project.</title>
        <authorList>
            <person name="Zhang R.-G."/>
        </authorList>
    </citation>
    <scope>NUCLEOTIDE SEQUENCE</scope>
    <source>
        <strain evidence="4">WSP0</strain>
        <tissue evidence="4">Leaf</tissue>
    </source>
</reference>
<evidence type="ECO:0000313" key="5">
    <source>
        <dbReference type="Proteomes" id="UP000823749"/>
    </source>
</evidence>